<evidence type="ECO:0000256" key="3">
    <source>
        <dbReference type="ARBA" id="ARBA00009759"/>
    </source>
</evidence>
<dbReference type="InterPro" id="IPR033942">
    <property type="entry name" value="IMPase"/>
</dbReference>
<dbReference type="SUPFAM" id="SSF56655">
    <property type="entry name" value="Carbohydrate phosphatase"/>
    <property type="match status" value="1"/>
</dbReference>
<dbReference type="AlphaFoldDB" id="A0A2H5Y6D0"/>
<feature type="binding site" evidence="7">
    <location>
        <position position="109"/>
    </location>
    <ligand>
        <name>Mg(2+)</name>
        <dbReference type="ChEBI" id="CHEBI:18420"/>
        <label>1</label>
        <note>catalytic</note>
    </ligand>
</feature>
<evidence type="ECO:0000256" key="6">
    <source>
        <dbReference type="ARBA" id="ARBA00022842"/>
    </source>
</evidence>
<dbReference type="PRINTS" id="PR01959">
    <property type="entry name" value="SBIMPHPHTASE"/>
</dbReference>
<feature type="binding site" evidence="7">
    <location>
        <position position="108"/>
    </location>
    <ligand>
        <name>Mg(2+)</name>
        <dbReference type="ChEBI" id="CHEBI:18420"/>
        <label>1</label>
        <note>catalytic</note>
    </ligand>
</feature>
<evidence type="ECO:0000256" key="5">
    <source>
        <dbReference type="ARBA" id="ARBA00022801"/>
    </source>
</evidence>
<evidence type="ECO:0000256" key="2">
    <source>
        <dbReference type="ARBA" id="ARBA00001946"/>
    </source>
</evidence>
<keyword evidence="4 7" id="KW-0479">Metal-binding</keyword>
<gene>
    <name evidence="9" type="primary">suhB</name>
    <name evidence="9" type="ORF">HRbin22_01253</name>
</gene>
<dbReference type="GO" id="GO:0006020">
    <property type="term" value="P:inositol metabolic process"/>
    <property type="evidence" value="ECO:0007669"/>
    <property type="project" value="TreeGrafter"/>
</dbReference>
<dbReference type="Gene3D" id="3.40.190.80">
    <property type="match status" value="1"/>
</dbReference>
<dbReference type="FunFam" id="3.30.540.10:FF:000003">
    <property type="entry name" value="Inositol-1-monophosphatase"/>
    <property type="match status" value="1"/>
</dbReference>
<accession>A0A2H5Y6D0</accession>
<comment type="cofactor">
    <cofactor evidence="2 7 8">
        <name>Mg(2+)</name>
        <dbReference type="ChEBI" id="CHEBI:18420"/>
    </cofactor>
</comment>
<name>A0A2H5Y6D0_9CHLR</name>
<dbReference type="GO" id="GO:0008934">
    <property type="term" value="F:inositol monophosphate 1-phosphatase activity"/>
    <property type="evidence" value="ECO:0007669"/>
    <property type="project" value="InterPro"/>
</dbReference>
<dbReference type="PROSITE" id="PS00629">
    <property type="entry name" value="IMP_1"/>
    <property type="match status" value="1"/>
</dbReference>
<dbReference type="GO" id="GO:0046854">
    <property type="term" value="P:phosphatidylinositol phosphate biosynthetic process"/>
    <property type="evidence" value="ECO:0007669"/>
    <property type="project" value="InterPro"/>
</dbReference>
<evidence type="ECO:0000256" key="1">
    <source>
        <dbReference type="ARBA" id="ARBA00001033"/>
    </source>
</evidence>
<feature type="binding site" evidence="7">
    <location>
        <position position="106"/>
    </location>
    <ligand>
        <name>Mg(2+)</name>
        <dbReference type="ChEBI" id="CHEBI:18420"/>
        <label>1</label>
        <note>catalytic</note>
    </ligand>
</feature>
<reference evidence="10" key="1">
    <citation type="submission" date="2017-09" db="EMBL/GenBank/DDBJ databases">
        <title>Metaegenomics of thermophilic ammonia-oxidizing enrichment culture.</title>
        <authorList>
            <person name="Kato S."/>
            <person name="Suzuki K."/>
        </authorList>
    </citation>
    <scope>NUCLEOTIDE SEQUENCE [LARGE SCALE GENOMIC DNA]</scope>
</reference>
<dbReference type="Gene3D" id="3.30.540.10">
    <property type="entry name" value="Fructose-1,6-Bisphosphatase, subunit A, domain 1"/>
    <property type="match status" value="1"/>
</dbReference>
<dbReference type="GO" id="GO:0046872">
    <property type="term" value="F:metal ion binding"/>
    <property type="evidence" value="ECO:0007669"/>
    <property type="project" value="UniProtKB-KW"/>
</dbReference>
<feature type="binding site" evidence="7">
    <location>
        <position position="234"/>
    </location>
    <ligand>
        <name>Mg(2+)</name>
        <dbReference type="ChEBI" id="CHEBI:18420"/>
        <label>1</label>
        <note>catalytic</note>
    </ligand>
</feature>
<dbReference type="EMBL" id="BEHY01000024">
    <property type="protein sequence ID" value="GBD09006.1"/>
    <property type="molecule type" value="Genomic_DNA"/>
</dbReference>
<proteinExistence type="inferred from homology"/>
<evidence type="ECO:0000256" key="8">
    <source>
        <dbReference type="RuleBase" id="RU364068"/>
    </source>
</evidence>
<dbReference type="PROSITE" id="PS00630">
    <property type="entry name" value="IMP_2"/>
    <property type="match status" value="1"/>
</dbReference>
<dbReference type="GO" id="GO:0007165">
    <property type="term" value="P:signal transduction"/>
    <property type="evidence" value="ECO:0007669"/>
    <property type="project" value="TreeGrafter"/>
</dbReference>
<dbReference type="EC" id="3.1.3.25" evidence="8"/>
<keyword evidence="5 8" id="KW-0378">Hydrolase</keyword>
<evidence type="ECO:0000256" key="4">
    <source>
        <dbReference type="ARBA" id="ARBA00022723"/>
    </source>
</evidence>
<evidence type="ECO:0000256" key="7">
    <source>
        <dbReference type="PIRSR" id="PIRSR600760-2"/>
    </source>
</evidence>
<comment type="catalytic activity">
    <reaction evidence="1 8">
        <text>a myo-inositol phosphate + H2O = myo-inositol + phosphate</text>
        <dbReference type="Rhea" id="RHEA:24056"/>
        <dbReference type="ChEBI" id="CHEBI:15377"/>
        <dbReference type="ChEBI" id="CHEBI:17268"/>
        <dbReference type="ChEBI" id="CHEBI:43474"/>
        <dbReference type="ChEBI" id="CHEBI:84139"/>
        <dbReference type="EC" id="3.1.3.25"/>
    </reaction>
</comment>
<dbReference type="InterPro" id="IPR022337">
    <property type="entry name" value="Inositol_monophosphatase_SuhB"/>
</dbReference>
<evidence type="ECO:0000313" key="10">
    <source>
        <dbReference type="Proteomes" id="UP000236642"/>
    </source>
</evidence>
<dbReference type="PRINTS" id="PR00377">
    <property type="entry name" value="IMPHPHTASES"/>
</dbReference>
<comment type="similarity">
    <text evidence="3 8">Belongs to the inositol monophosphatase superfamily.</text>
</comment>
<feature type="binding site" evidence="7">
    <location>
        <position position="90"/>
    </location>
    <ligand>
        <name>Mg(2+)</name>
        <dbReference type="ChEBI" id="CHEBI:18420"/>
        <label>2</label>
    </ligand>
</feature>
<dbReference type="Proteomes" id="UP000236642">
    <property type="component" value="Unassembled WGS sequence"/>
</dbReference>
<comment type="caution">
    <text evidence="9">The sequence shown here is derived from an EMBL/GenBank/DDBJ whole genome shotgun (WGS) entry which is preliminary data.</text>
</comment>
<dbReference type="PANTHER" id="PTHR20854">
    <property type="entry name" value="INOSITOL MONOPHOSPHATASE"/>
    <property type="match status" value="1"/>
</dbReference>
<dbReference type="InterPro" id="IPR000760">
    <property type="entry name" value="Inositol_monophosphatase-like"/>
</dbReference>
<organism evidence="9 10">
    <name type="scientific">Candidatus Thermoflexus japonica</name>
    <dbReference type="NCBI Taxonomy" id="2035417"/>
    <lineage>
        <taxon>Bacteria</taxon>
        <taxon>Bacillati</taxon>
        <taxon>Chloroflexota</taxon>
        <taxon>Thermoflexia</taxon>
        <taxon>Thermoflexales</taxon>
        <taxon>Thermoflexaceae</taxon>
        <taxon>Thermoflexus</taxon>
    </lineage>
</organism>
<sequence length="287" mass="31712">MERWEVWESATPSEEELPMRAFASIRNQAYRVAVEAALEAGRILRWHFQRGLEIRYKGEIDLVTEADLASERAVLARIQGAFPDHRVLAEESGETDRDSPWLWVVDPLDGTTNFAHGFPVFAVSIALLHEGQRELAVVYDVMRDELFTARRGEGAFLNGRPIRVTRTPRLEAALLVTGFPYDRRESPMDNTREFIALLKRCHGVLRVGSAALDLASVAAGRLDGYWEFQLSPWDLAAGALLVEEAGGRVTTPLGDPLPPLGTDIVATNGLIHAELLEVLAGCRAAMG</sequence>
<dbReference type="InterPro" id="IPR020550">
    <property type="entry name" value="Inositol_monophosphatase_CS"/>
</dbReference>
<dbReference type="Pfam" id="PF00459">
    <property type="entry name" value="Inositol_P"/>
    <property type="match status" value="1"/>
</dbReference>
<dbReference type="PANTHER" id="PTHR20854:SF4">
    <property type="entry name" value="INOSITOL-1-MONOPHOSPHATASE-RELATED"/>
    <property type="match status" value="1"/>
</dbReference>
<dbReference type="InterPro" id="IPR020583">
    <property type="entry name" value="Inositol_monoP_metal-BS"/>
</dbReference>
<protein>
    <recommendedName>
        <fullName evidence="8">Inositol-1-monophosphatase</fullName>
        <ecNumber evidence="8">3.1.3.25</ecNumber>
    </recommendedName>
</protein>
<keyword evidence="6 7" id="KW-0460">Magnesium</keyword>
<dbReference type="CDD" id="cd01639">
    <property type="entry name" value="IMPase"/>
    <property type="match status" value="1"/>
</dbReference>
<evidence type="ECO:0000313" key="9">
    <source>
        <dbReference type="EMBL" id="GBD09006.1"/>
    </source>
</evidence>